<evidence type="ECO:0000256" key="4">
    <source>
        <dbReference type="ARBA" id="ARBA00023125"/>
    </source>
</evidence>
<dbReference type="GO" id="GO:0000976">
    <property type="term" value="F:transcription cis-regulatory region binding"/>
    <property type="evidence" value="ECO:0007669"/>
    <property type="project" value="TreeGrafter"/>
</dbReference>
<dbReference type="GO" id="GO:0005634">
    <property type="term" value="C:nucleus"/>
    <property type="evidence" value="ECO:0007669"/>
    <property type="project" value="UniProtKB-SubCell"/>
</dbReference>
<dbReference type="AlphaFoldDB" id="A0A9W9EFS5"/>
<evidence type="ECO:0000256" key="6">
    <source>
        <dbReference type="ARBA" id="ARBA00023242"/>
    </source>
</evidence>
<dbReference type="Pfam" id="PF00172">
    <property type="entry name" value="Zn_clus"/>
    <property type="match status" value="1"/>
</dbReference>
<dbReference type="InterPro" id="IPR051089">
    <property type="entry name" value="prtT"/>
</dbReference>
<proteinExistence type="predicted"/>
<dbReference type="SUPFAM" id="SSF57701">
    <property type="entry name" value="Zn2/Cys6 DNA-binding domain"/>
    <property type="match status" value="1"/>
</dbReference>
<dbReference type="InterPro" id="IPR007219">
    <property type="entry name" value="XnlR_reg_dom"/>
</dbReference>
<evidence type="ECO:0000259" key="8">
    <source>
        <dbReference type="PROSITE" id="PS50048"/>
    </source>
</evidence>
<sequence>MSAHVLTRLSTDNPTSDDEHPAKVRRISRACLQCRARKQRCLPSSLAADLQAPCKRCQKLSITCSFETDRPPSVDVTQSPSRLAQLVVELHAKVNHHEARIRELERDSLLGEPSLPDKVKNGTTKTENNCLIAVSPQQAISPSQTVASRTPGSAVDGIDLGAPIATLRSLGALATDESKTEYEPASLAKPIFANPFDPISQGLLSVQESQRAIDIFFQHCHSSAPVLDEDICYSWNEPGRHSPTLILAICSVGTRFWNNHIRQTSSRDASHPSFNNLTKLLDKAVSRLLLRPTPSDVTLDSIRVLLLYAQWMPSAQEDEDDFDSGENWSRSPSSRYNEISAWAVLGLALRYATLLGLERSAIAPFREQTGDPSKYDVSRLRVWYNLLTCNFNLMLTSGLPTSVDPTLSVQVAQSFSSHSRTQYPGDVRVTALVELVGFVYRAMCSCGDISGRRLRAQSLQKLNKELDSWESASLAPLLSAASQPPADSIQTTLHQPLEISATAAAQMILSLSSYGADYVWRLDSQNPSSFPDGPLHADPESISRLYYAVDSTWISYTFAATFLIICYMRGIIDENLQICPQTESLHTSTARLPSSSCAILTRLLHLVLEIFDGVCPTAAFHFARDFQGIVRYATSLVITSDHDNTQSTEEVNELAFQSLLEFMNDSGVDWAGSLLGETGDFTDWNMNRMFAG</sequence>
<dbReference type="InterPro" id="IPR001138">
    <property type="entry name" value="Zn2Cys6_DnaBD"/>
</dbReference>
<dbReference type="PANTHER" id="PTHR31845">
    <property type="entry name" value="FINGER DOMAIN PROTEIN, PUTATIVE-RELATED"/>
    <property type="match status" value="1"/>
</dbReference>
<keyword evidence="6" id="KW-0539">Nucleus</keyword>
<name>A0A9W9EFS5_9EURO</name>
<evidence type="ECO:0000256" key="5">
    <source>
        <dbReference type="ARBA" id="ARBA00023163"/>
    </source>
</evidence>
<keyword evidence="4" id="KW-0238">DNA-binding</keyword>
<keyword evidence="10" id="KW-1185">Reference proteome</keyword>
<dbReference type="PROSITE" id="PS00463">
    <property type="entry name" value="ZN2_CY6_FUNGAL_1"/>
    <property type="match status" value="1"/>
</dbReference>
<dbReference type="CDD" id="cd12148">
    <property type="entry name" value="fungal_TF_MHR"/>
    <property type="match status" value="1"/>
</dbReference>
<evidence type="ECO:0000313" key="10">
    <source>
        <dbReference type="Proteomes" id="UP001149165"/>
    </source>
</evidence>
<evidence type="ECO:0000256" key="2">
    <source>
        <dbReference type="ARBA" id="ARBA00022723"/>
    </source>
</evidence>
<dbReference type="EMBL" id="JAPQKH010000012">
    <property type="protein sequence ID" value="KAJ5081018.1"/>
    <property type="molecule type" value="Genomic_DNA"/>
</dbReference>
<dbReference type="Proteomes" id="UP001149165">
    <property type="component" value="Unassembled WGS sequence"/>
</dbReference>
<dbReference type="Gene3D" id="4.10.240.10">
    <property type="entry name" value="Zn(2)-C6 fungal-type DNA-binding domain"/>
    <property type="match status" value="1"/>
</dbReference>
<protein>
    <recommendedName>
        <fullName evidence="8">Zn(2)-C6 fungal-type domain-containing protein</fullName>
    </recommendedName>
</protein>
<evidence type="ECO:0000256" key="1">
    <source>
        <dbReference type="ARBA" id="ARBA00004123"/>
    </source>
</evidence>
<gene>
    <name evidence="9" type="ORF">N7456_013728</name>
</gene>
<evidence type="ECO:0000256" key="7">
    <source>
        <dbReference type="SAM" id="MobiDB-lite"/>
    </source>
</evidence>
<dbReference type="GO" id="GO:0008270">
    <property type="term" value="F:zinc ion binding"/>
    <property type="evidence" value="ECO:0007669"/>
    <property type="project" value="InterPro"/>
</dbReference>
<organism evidence="9 10">
    <name type="scientific">Penicillium angulare</name>
    <dbReference type="NCBI Taxonomy" id="116970"/>
    <lineage>
        <taxon>Eukaryota</taxon>
        <taxon>Fungi</taxon>
        <taxon>Dikarya</taxon>
        <taxon>Ascomycota</taxon>
        <taxon>Pezizomycotina</taxon>
        <taxon>Eurotiomycetes</taxon>
        <taxon>Eurotiomycetidae</taxon>
        <taxon>Eurotiales</taxon>
        <taxon>Aspergillaceae</taxon>
        <taxon>Penicillium</taxon>
    </lineage>
</organism>
<reference evidence="9" key="1">
    <citation type="submission" date="2022-11" db="EMBL/GenBank/DDBJ databases">
        <authorList>
            <person name="Petersen C."/>
        </authorList>
    </citation>
    <scope>NUCLEOTIDE SEQUENCE</scope>
    <source>
        <strain evidence="9">IBT 30069</strain>
    </source>
</reference>
<dbReference type="PROSITE" id="PS50048">
    <property type="entry name" value="ZN2_CY6_FUNGAL_2"/>
    <property type="match status" value="1"/>
</dbReference>
<feature type="region of interest" description="Disordered" evidence="7">
    <location>
        <begin position="1"/>
        <end position="22"/>
    </location>
</feature>
<dbReference type="PANTHER" id="PTHR31845:SF17">
    <property type="entry name" value="ZN(II)2CYS6 TRANSCRIPTION FACTOR (EUROFUNG)"/>
    <property type="match status" value="1"/>
</dbReference>
<feature type="domain" description="Zn(2)-C6 fungal-type" evidence="8">
    <location>
        <begin position="30"/>
        <end position="66"/>
    </location>
</feature>
<dbReference type="SMART" id="SM00066">
    <property type="entry name" value="GAL4"/>
    <property type="match status" value="1"/>
</dbReference>
<dbReference type="GO" id="GO:0000981">
    <property type="term" value="F:DNA-binding transcription factor activity, RNA polymerase II-specific"/>
    <property type="evidence" value="ECO:0007669"/>
    <property type="project" value="InterPro"/>
</dbReference>
<keyword evidence="5" id="KW-0804">Transcription</keyword>
<dbReference type="CDD" id="cd00067">
    <property type="entry name" value="GAL4"/>
    <property type="match status" value="1"/>
</dbReference>
<dbReference type="OrthoDB" id="4454541at2759"/>
<dbReference type="GO" id="GO:0006351">
    <property type="term" value="P:DNA-templated transcription"/>
    <property type="evidence" value="ECO:0007669"/>
    <property type="project" value="InterPro"/>
</dbReference>
<comment type="caution">
    <text evidence="9">The sequence shown here is derived from an EMBL/GenBank/DDBJ whole genome shotgun (WGS) entry which is preliminary data.</text>
</comment>
<dbReference type="InterPro" id="IPR036864">
    <property type="entry name" value="Zn2-C6_fun-type_DNA-bd_sf"/>
</dbReference>
<keyword evidence="3" id="KW-0805">Transcription regulation</keyword>
<comment type="subcellular location">
    <subcellularLocation>
        <location evidence="1">Nucleus</location>
    </subcellularLocation>
</comment>
<reference evidence="9" key="2">
    <citation type="journal article" date="2023" name="IMA Fungus">
        <title>Comparative genomic study of the Penicillium genus elucidates a diverse pangenome and 15 lateral gene transfer events.</title>
        <authorList>
            <person name="Petersen C."/>
            <person name="Sorensen T."/>
            <person name="Nielsen M.R."/>
            <person name="Sondergaard T.E."/>
            <person name="Sorensen J.L."/>
            <person name="Fitzpatrick D.A."/>
            <person name="Frisvad J.C."/>
            <person name="Nielsen K.L."/>
        </authorList>
    </citation>
    <scope>NUCLEOTIDE SEQUENCE</scope>
    <source>
        <strain evidence="9">IBT 30069</strain>
    </source>
</reference>
<dbReference type="Pfam" id="PF04082">
    <property type="entry name" value="Fungal_trans"/>
    <property type="match status" value="1"/>
</dbReference>
<accession>A0A9W9EFS5</accession>
<evidence type="ECO:0000313" key="9">
    <source>
        <dbReference type="EMBL" id="KAJ5081018.1"/>
    </source>
</evidence>
<evidence type="ECO:0000256" key="3">
    <source>
        <dbReference type="ARBA" id="ARBA00023015"/>
    </source>
</evidence>
<keyword evidence="2" id="KW-0479">Metal-binding</keyword>